<keyword evidence="5" id="KW-0732">Signal</keyword>
<organism evidence="7 8">
    <name type="scientific">Actinidia rufa</name>
    <dbReference type="NCBI Taxonomy" id="165716"/>
    <lineage>
        <taxon>Eukaryota</taxon>
        <taxon>Viridiplantae</taxon>
        <taxon>Streptophyta</taxon>
        <taxon>Embryophyta</taxon>
        <taxon>Tracheophyta</taxon>
        <taxon>Spermatophyta</taxon>
        <taxon>Magnoliopsida</taxon>
        <taxon>eudicotyledons</taxon>
        <taxon>Gunneridae</taxon>
        <taxon>Pentapetalae</taxon>
        <taxon>asterids</taxon>
        <taxon>Ericales</taxon>
        <taxon>Actinidiaceae</taxon>
        <taxon>Actinidia</taxon>
    </lineage>
</organism>
<name>A0A7J0EMB3_9ERIC</name>
<dbReference type="OrthoDB" id="308464at2759"/>
<keyword evidence="2" id="KW-0479">Metal-binding</keyword>
<dbReference type="InterPro" id="IPR004457">
    <property type="entry name" value="Znf_ZPR1"/>
</dbReference>
<dbReference type="AlphaFoldDB" id="A0A7J0EMB3"/>
<dbReference type="GO" id="GO:0005634">
    <property type="term" value="C:nucleus"/>
    <property type="evidence" value="ECO:0007669"/>
    <property type="project" value="TreeGrafter"/>
</dbReference>
<evidence type="ECO:0000259" key="6">
    <source>
        <dbReference type="SMART" id="SM00709"/>
    </source>
</evidence>
<evidence type="ECO:0000256" key="2">
    <source>
        <dbReference type="ARBA" id="ARBA00022723"/>
    </source>
</evidence>
<protein>
    <submittedName>
        <fullName evidence="7">ZPR1 zinc-finger domain protein</fullName>
    </submittedName>
</protein>
<proteinExistence type="inferred from homology"/>
<accession>A0A7J0EMB3</accession>
<feature type="chain" id="PRO_5029526383" evidence="5">
    <location>
        <begin position="18"/>
        <end position="110"/>
    </location>
</feature>
<comment type="similarity">
    <text evidence="1">Belongs to the ZPR1 family.</text>
</comment>
<evidence type="ECO:0000256" key="4">
    <source>
        <dbReference type="ARBA" id="ARBA00022833"/>
    </source>
</evidence>
<dbReference type="InterPro" id="IPR040141">
    <property type="entry name" value="ZPR1"/>
</dbReference>
<keyword evidence="3 7" id="KW-0863">Zinc-finger</keyword>
<feature type="domain" description="Zinc finger ZPR1-type" evidence="6">
    <location>
        <begin position="8"/>
        <end position="109"/>
    </location>
</feature>
<dbReference type="Gene3D" id="2.60.120.1040">
    <property type="entry name" value="ZPR1, A/B domain"/>
    <property type="match status" value="1"/>
</dbReference>
<dbReference type="InterPro" id="IPR042451">
    <property type="entry name" value="ZPR1_A/B_dom"/>
</dbReference>
<dbReference type="SMART" id="SM00709">
    <property type="entry name" value="Zpr1"/>
    <property type="match status" value="1"/>
</dbReference>
<dbReference type="PANTHER" id="PTHR10876">
    <property type="entry name" value="ZINC FINGER PROTEIN ZPR1"/>
    <property type="match status" value="1"/>
</dbReference>
<evidence type="ECO:0000313" key="7">
    <source>
        <dbReference type="EMBL" id="GFY87306.1"/>
    </source>
</evidence>
<dbReference type="Proteomes" id="UP000585474">
    <property type="component" value="Unassembled WGS sequence"/>
</dbReference>
<dbReference type="PANTHER" id="PTHR10876:SF0">
    <property type="entry name" value="ZINC FINGER PROTEIN ZPR1"/>
    <property type="match status" value="1"/>
</dbReference>
<evidence type="ECO:0000256" key="3">
    <source>
        <dbReference type="ARBA" id="ARBA00022771"/>
    </source>
</evidence>
<dbReference type="GO" id="GO:0008270">
    <property type="term" value="F:zinc ion binding"/>
    <property type="evidence" value="ECO:0007669"/>
    <property type="project" value="UniProtKB-KW"/>
</dbReference>
<comment type="caution">
    <text evidence="7">The sequence shown here is derived from an EMBL/GenBank/DDBJ whole genome shotgun (WGS) entry which is preliminary data.</text>
</comment>
<keyword evidence="8" id="KW-1185">Reference proteome</keyword>
<evidence type="ECO:0000256" key="5">
    <source>
        <dbReference type="SAM" id="SignalP"/>
    </source>
</evidence>
<evidence type="ECO:0000256" key="1">
    <source>
        <dbReference type="ARBA" id="ARBA00008354"/>
    </source>
</evidence>
<feature type="signal peptide" evidence="5">
    <location>
        <begin position="1"/>
        <end position="17"/>
    </location>
</feature>
<gene>
    <name evidence="7" type="ORF">Acr_05g0009450</name>
</gene>
<dbReference type="InterPro" id="IPR056180">
    <property type="entry name" value="ZPR1_jr_dom"/>
</dbReference>
<dbReference type="Pfam" id="PF22794">
    <property type="entry name" value="jr-ZPR1"/>
    <property type="match status" value="1"/>
</dbReference>
<dbReference type="EMBL" id="BJWL01000005">
    <property type="protein sequence ID" value="GFY87306.1"/>
    <property type="molecule type" value="Genomic_DNA"/>
</dbReference>
<evidence type="ECO:0000313" key="8">
    <source>
        <dbReference type="Proteomes" id="UP000585474"/>
    </source>
</evidence>
<sequence>MASLMLVVTAALRLVKPGGRIPEKGKKITVLVKNIDDLSRDVIKSDTASVKVTELDLELTRGTLGGLVTTVEGLITKVSGRHDMFSKIDCRHFLTFEDDIGLPNSLISSI</sequence>
<reference evidence="7 8" key="1">
    <citation type="submission" date="2019-07" db="EMBL/GenBank/DDBJ databases">
        <title>De Novo Assembly of kiwifruit Actinidia rufa.</title>
        <authorList>
            <person name="Sugita-Konishi S."/>
            <person name="Sato K."/>
            <person name="Mori E."/>
            <person name="Abe Y."/>
            <person name="Kisaki G."/>
            <person name="Hamano K."/>
            <person name="Suezawa K."/>
            <person name="Otani M."/>
            <person name="Fukuda T."/>
            <person name="Manabe T."/>
            <person name="Gomi K."/>
            <person name="Tabuchi M."/>
            <person name="Akimitsu K."/>
            <person name="Kataoka I."/>
        </authorList>
    </citation>
    <scope>NUCLEOTIDE SEQUENCE [LARGE SCALE GENOMIC DNA]</scope>
    <source>
        <strain evidence="8">cv. Fuchu</strain>
    </source>
</reference>
<keyword evidence="4" id="KW-0862">Zinc</keyword>